<dbReference type="Proteomes" id="UP000007590">
    <property type="component" value="Chromosome"/>
</dbReference>
<dbReference type="eggNOG" id="COG3464">
    <property type="taxonomic scope" value="Bacteria"/>
</dbReference>
<sequence length="442" mass="51054">MHDSFQALLHLVIPEGVSDYFKLVDHKTQANSIHIYLEELNSIPLEYQSNRLQSKGFFDEVILQDFPLRGREVFLHVKRRRWLNLDSNKVVFRNWEVVAKGTRITQDFAAFLKLSADTKAHSLQTIGSFYGVNGKKLQRYYRDKLSDYSLWEHKENARKGLVFEQNMGPFLSIDETSLSHGELYTVVTNKQAKGKAGTLVAIMEGTKSETIIPLLQKLSLKQRNKVQEITLDLAGNMSLIAKKCFPNATRVIDRFHVQQLATEALQEIRIKYRWQAIDAENQAIEDAKTAQVTYCPPVLSNGDTLKQLLARSRYLLYKKEDNWTAEQAQRAGLLFEKYPDLRKAYELTQKLSWIFSTTTDKLYAFARLAKWNELVEQSGFKSFNTLSRTIINHHQHILNYFDNKSTNASAESFNAKIKAFRAQYRGVGNVNFFLFRLAKLYA</sequence>
<dbReference type="KEGG" id="scn:Solca_3186"/>
<dbReference type="EMBL" id="CP003349">
    <property type="protein sequence ID" value="AFD08199.1"/>
    <property type="molecule type" value="Genomic_DNA"/>
</dbReference>
<keyword evidence="4" id="KW-1185">Reference proteome</keyword>
<organism evidence="2 4">
    <name type="scientific">Solitalea canadensis (strain ATCC 29591 / DSM 3403 / JCM 21819 / LMG 8368 / NBRC 15130 / NCIMB 12057 / USAM 9D)</name>
    <name type="common">Flexibacter canadensis</name>
    <dbReference type="NCBI Taxonomy" id="929556"/>
    <lineage>
        <taxon>Bacteria</taxon>
        <taxon>Pseudomonadati</taxon>
        <taxon>Bacteroidota</taxon>
        <taxon>Sphingobacteriia</taxon>
        <taxon>Sphingobacteriales</taxon>
        <taxon>Sphingobacteriaceae</taxon>
        <taxon>Solitalea</taxon>
    </lineage>
</organism>
<evidence type="ECO:0000259" key="1">
    <source>
        <dbReference type="Pfam" id="PF01610"/>
    </source>
</evidence>
<dbReference type="PANTHER" id="PTHR33498:SF1">
    <property type="entry name" value="TRANSPOSASE FOR INSERTION SEQUENCE ELEMENT IS1557"/>
    <property type="match status" value="1"/>
</dbReference>
<dbReference type="EMBL" id="CP003349">
    <property type="protein sequence ID" value="AFD06232.1"/>
    <property type="molecule type" value="Genomic_DNA"/>
</dbReference>
<evidence type="ECO:0000313" key="4">
    <source>
        <dbReference type="Proteomes" id="UP000007590"/>
    </source>
</evidence>
<reference evidence="2" key="1">
    <citation type="submission" date="2012-02" db="EMBL/GenBank/DDBJ databases">
        <title>The complete genome of Solitalea canadensis DSM 3403.</title>
        <authorList>
            <consortium name="US DOE Joint Genome Institute (JGI-PGF)"/>
            <person name="Lucas S."/>
            <person name="Copeland A."/>
            <person name="Lapidus A."/>
            <person name="Glavina del Rio T."/>
            <person name="Dalin E."/>
            <person name="Tice H."/>
            <person name="Bruce D."/>
            <person name="Goodwin L."/>
            <person name="Pitluck S."/>
            <person name="Peters L."/>
            <person name="Ovchinnikova G."/>
            <person name="Lu M."/>
            <person name="Kyrpides N."/>
            <person name="Mavromatis K."/>
            <person name="Ivanova N."/>
            <person name="Brettin T."/>
            <person name="Detter J.C."/>
            <person name="Han C."/>
            <person name="Larimer F."/>
            <person name="Land M."/>
            <person name="Hauser L."/>
            <person name="Markowitz V."/>
            <person name="Cheng J.-F."/>
            <person name="Hugenholtz P."/>
            <person name="Woyke T."/>
            <person name="Wu D."/>
            <person name="Spring S."/>
            <person name="Schroeder M."/>
            <person name="Kopitz M."/>
            <person name="Brambilla E."/>
            <person name="Klenk H.-P."/>
            <person name="Eisen J.A."/>
        </authorList>
    </citation>
    <scope>NUCLEOTIDE SEQUENCE</scope>
    <source>
        <strain evidence="2">DSM 3403</strain>
    </source>
</reference>
<dbReference type="STRING" id="929556.Solca_1127"/>
<protein>
    <submittedName>
        <fullName evidence="2">Transposase family protein</fullName>
    </submittedName>
</protein>
<proteinExistence type="predicted"/>
<dbReference type="Pfam" id="PF01610">
    <property type="entry name" value="DDE_Tnp_ISL3"/>
    <property type="match status" value="1"/>
</dbReference>
<evidence type="ECO:0000313" key="2">
    <source>
        <dbReference type="EMBL" id="AFD06232.1"/>
    </source>
</evidence>
<dbReference type="KEGG" id="scn:Solca_1127"/>
<dbReference type="HOGENOM" id="CLU_146036_1_0_10"/>
<name>H8KQ64_SOLCM</name>
<gene>
    <name evidence="2" type="ordered locus">Solca_1127</name>
    <name evidence="3" type="ordered locus">Solca_3186</name>
</gene>
<dbReference type="PANTHER" id="PTHR33498">
    <property type="entry name" value="TRANSPOSASE FOR INSERTION SEQUENCE ELEMENT IS1557"/>
    <property type="match status" value="1"/>
</dbReference>
<dbReference type="InterPro" id="IPR047951">
    <property type="entry name" value="Transpos_ISL3"/>
</dbReference>
<dbReference type="AlphaFoldDB" id="H8KQ64"/>
<evidence type="ECO:0000313" key="3">
    <source>
        <dbReference type="EMBL" id="AFD08199.1"/>
    </source>
</evidence>
<dbReference type="InterPro" id="IPR002560">
    <property type="entry name" value="Transposase_DDE"/>
</dbReference>
<accession>H8KQ64</accession>
<feature type="domain" description="Transposase IS204/IS1001/IS1096/IS1165 DDE" evidence="1">
    <location>
        <begin position="171"/>
        <end position="436"/>
    </location>
</feature>